<dbReference type="AlphaFoldDB" id="A0A0X8X854"/>
<dbReference type="Pfam" id="PF13487">
    <property type="entry name" value="HD_5"/>
    <property type="match status" value="1"/>
</dbReference>
<dbReference type="InterPro" id="IPR021812">
    <property type="entry name" value="DUF3391"/>
</dbReference>
<dbReference type="SMART" id="SM00471">
    <property type="entry name" value="HDc"/>
    <property type="match status" value="1"/>
</dbReference>
<dbReference type="PANTHER" id="PTHR43155">
    <property type="entry name" value="CYCLIC DI-GMP PHOSPHODIESTERASE PA4108-RELATED"/>
    <property type="match status" value="1"/>
</dbReference>
<dbReference type="RefSeq" id="WP_162549257.1">
    <property type="nucleotide sequence ID" value="NZ_AP017372.2"/>
</dbReference>
<dbReference type="NCBIfam" id="TIGR00277">
    <property type="entry name" value="HDIG"/>
    <property type="match status" value="1"/>
</dbReference>
<dbReference type="Gene3D" id="1.10.3210.10">
    <property type="entry name" value="Hypothetical protein af1432"/>
    <property type="match status" value="1"/>
</dbReference>
<keyword evidence="4" id="KW-1185">Reference proteome</keyword>
<gene>
    <name evidence="3" type="ORF">HH1059_00630</name>
</gene>
<dbReference type="Proteomes" id="UP000218890">
    <property type="component" value="Chromosome"/>
</dbReference>
<accession>A0A0X8X854</accession>
<dbReference type="EMBL" id="AP017372">
    <property type="protein sequence ID" value="BAU56733.1"/>
    <property type="molecule type" value="Genomic_DNA"/>
</dbReference>
<dbReference type="InterPro" id="IPR006675">
    <property type="entry name" value="HDIG_dom"/>
</dbReference>
<dbReference type="InterPro" id="IPR003607">
    <property type="entry name" value="HD/PDEase_dom"/>
</dbReference>
<dbReference type="Pfam" id="PF11871">
    <property type="entry name" value="DUF3391"/>
    <property type="match status" value="1"/>
</dbReference>
<dbReference type="CDD" id="cd00077">
    <property type="entry name" value="HDc"/>
    <property type="match status" value="1"/>
</dbReference>
<name>A0A0X8X854_HALHR</name>
<proteinExistence type="predicted"/>
<evidence type="ECO:0000313" key="4">
    <source>
        <dbReference type="Proteomes" id="UP000218890"/>
    </source>
</evidence>
<dbReference type="SUPFAM" id="SSF109604">
    <property type="entry name" value="HD-domain/PDEase-like"/>
    <property type="match status" value="1"/>
</dbReference>
<organism evidence="3 4">
    <name type="scientific">Halorhodospira halochloris</name>
    <name type="common">Ectothiorhodospira halochloris</name>
    <dbReference type="NCBI Taxonomy" id="1052"/>
    <lineage>
        <taxon>Bacteria</taxon>
        <taxon>Pseudomonadati</taxon>
        <taxon>Pseudomonadota</taxon>
        <taxon>Gammaproteobacteria</taxon>
        <taxon>Chromatiales</taxon>
        <taxon>Ectothiorhodospiraceae</taxon>
        <taxon>Halorhodospira</taxon>
    </lineage>
</organism>
<dbReference type="GO" id="GO:0008081">
    <property type="term" value="F:phosphoric diester hydrolase activity"/>
    <property type="evidence" value="ECO:0007669"/>
    <property type="project" value="UniProtKB-ARBA"/>
</dbReference>
<reference evidence="3" key="1">
    <citation type="submission" date="2016-02" db="EMBL/GenBank/DDBJ databases">
        <title>Halorhodospira halochloris DSM-1059 complete genome, version 2.</title>
        <authorList>
            <person name="Tsukatani Y."/>
        </authorList>
    </citation>
    <scope>NUCLEOTIDE SEQUENCE</scope>
    <source>
        <strain evidence="3">DSM 1059</strain>
    </source>
</reference>
<feature type="region of interest" description="Disordered" evidence="1">
    <location>
        <begin position="68"/>
        <end position="99"/>
    </location>
</feature>
<protein>
    <submittedName>
        <fullName evidence="3">Response regulator</fullName>
    </submittedName>
</protein>
<dbReference type="InterPro" id="IPR037522">
    <property type="entry name" value="HD_GYP_dom"/>
</dbReference>
<dbReference type="PROSITE" id="PS51832">
    <property type="entry name" value="HD_GYP"/>
    <property type="match status" value="1"/>
</dbReference>
<dbReference type="PANTHER" id="PTHR43155:SF2">
    <property type="entry name" value="CYCLIC DI-GMP PHOSPHODIESTERASE PA4108"/>
    <property type="match status" value="1"/>
</dbReference>
<feature type="domain" description="HD-GYP" evidence="2">
    <location>
        <begin position="139"/>
        <end position="334"/>
    </location>
</feature>
<sequence length="402" mass="45047">MGSASETPKEAEALKELSVDQLRPGMYVHDLGVPWVFHPFLYNRFFLDRQSIDRLRKLGIQRIVVDTSHEQHDEKPAAPPTKDYAQRGTAQETDKHAGNQVRAITKEARSFVKGMIEQARAGQAIDHSDVEAVSDSLFSAVTSHRSTMFAFGRIRSRDNYTYQHCVNVSVLLMAFAEHIGMEHDHVRRIGTAGLLHDIGKALIPEEIVKKPGKLTEAEYKIMKTHVRQGVAVLQDSDGIPPLAIELTATHHERMDGGGYPNGYDASKLSAESRMIAMVDVYDALTAVRPYHNGSPPTQGLHFILNQAGHFDRQLCERFVRCVGVYPPGSLVRLSSNELAVVLNVKEGKSLLPVVRIVYDIKRDKMYHPPRVVDLAGSRANLRIESYESPERWPVPPELYLTD</sequence>
<dbReference type="KEGG" id="hhk:HH1059_00630"/>
<evidence type="ECO:0000313" key="3">
    <source>
        <dbReference type="EMBL" id="BAU56733.1"/>
    </source>
</evidence>
<evidence type="ECO:0000259" key="2">
    <source>
        <dbReference type="PROSITE" id="PS51832"/>
    </source>
</evidence>
<evidence type="ECO:0000256" key="1">
    <source>
        <dbReference type="SAM" id="MobiDB-lite"/>
    </source>
</evidence>